<reference evidence="2" key="1">
    <citation type="submission" date="2014-11" db="EMBL/GenBank/DDBJ databases">
        <authorList>
            <person name="Amaro Gonzalez C."/>
        </authorList>
    </citation>
    <scope>NUCLEOTIDE SEQUENCE</scope>
</reference>
<evidence type="ECO:0000313" key="2">
    <source>
        <dbReference type="EMBL" id="JAH22026.1"/>
    </source>
</evidence>
<name>A0A0E9QYK9_ANGAN</name>
<sequence>MEKESVLKFFLVVFLKIFLFIYFDSVLSLELRHA</sequence>
<keyword evidence="1" id="KW-1133">Transmembrane helix</keyword>
<feature type="transmembrane region" description="Helical" evidence="1">
    <location>
        <begin position="6"/>
        <end position="23"/>
    </location>
</feature>
<keyword evidence="1" id="KW-0472">Membrane</keyword>
<protein>
    <submittedName>
        <fullName evidence="2">Uncharacterized protein</fullName>
    </submittedName>
</protein>
<proteinExistence type="predicted"/>
<evidence type="ECO:0000256" key="1">
    <source>
        <dbReference type="SAM" id="Phobius"/>
    </source>
</evidence>
<organism evidence="2">
    <name type="scientific">Anguilla anguilla</name>
    <name type="common">European freshwater eel</name>
    <name type="synonym">Muraena anguilla</name>
    <dbReference type="NCBI Taxonomy" id="7936"/>
    <lineage>
        <taxon>Eukaryota</taxon>
        <taxon>Metazoa</taxon>
        <taxon>Chordata</taxon>
        <taxon>Craniata</taxon>
        <taxon>Vertebrata</taxon>
        <taxon>Euteleostomi</taxon>
        <taxon>Actinopterygii</taxon>
        <taxon>Neopterygii</taxon>
        <taxon>Teleostei</taxon>
        <taxon>Anguilliformes</taxon>
        <taxon>Anguillidae</taxon>
        <taxon>Anguilla</taxon>
    </lineage>
</organism>
<keyword evidence="1" id="KW-0812">Transmembrane</keyword>
<accession>A0A0E9QYK9</accession>
<dbReference type="AlphaFoldDB" id="A0A0E9QYK9"/>
<dbReference type="EMBL" id="GBXM01086551">
    <property type="protein sequence ID" value="JAH22026.1"/>
    <property type="molecule type" value="Transcribed_RNA"/>
</dbReference>
<reference evidence="2" key="2">
    <citation type="journal article" date="2015" name="Fish Shellfish Immunol.">
        <title>Early steps in the European eel (Anguilla anguilla)-Vibrio vulnificus interaction in the gills: Role of the RtxA13 toxin.</title>
        <authorList>
            <person name="Callol A."/>
            <person name="Pajuelo D."/>
            <person name="Ebbesson L."/>
            <person name="Teles M."/>
            <person name="MacKenzie S."/>
            <person name="Amaro C."/>
        </authorList>
    </citation>
    <scope>NUCLEOTIDE SEQUENCE</scope>
</reference>